<name>A0A2T6KRZ5_9RHOB</name>
<comment type="similarity">
    <text evidence="1">Belongs to the PhzF family.</text>
</comment>
<evidence type="ECO:0000313" key="3">
    <source>
        <dbReference type="Proteomes" id="UP000244523"/>
    </source>
</evidence>
<dbReference type="SUPFAM" id="SSF54506">
    <property type="entry name" value="Diaminopimelate epimerase-like"/>
    <property type="match status" value="1"/>
</dbReference>
<dbReference type="EMBL" id="QBUD01000001">
    <property type="protein sequence ID" value="PUB19317.1"/>
    <property type="molecule type" value="Genomic_DNA"/>
</dbReference>
<protein>
    <submittedName>
        <fullName evidence="2">PhzF family phenazine biosynthesis protein</fullName>
    </submittedName>
</protein>
<dbReference type="Gene3D" id="3.10.310.10">
    <property type="entry name" value="Diaminopimelate Epimerase, Chain A, domain 1"/>
    <property type="match status" value="1"/>
</dbReference>
<accession>A0A2T6KRZ5</accession>
<dbReference type="AlphaFoldDB" id="A0A2T6KRZ5"/>
<keyword evidence="3" id="KW-1185">Reference proteome</keyword>
<dbReference type="NCBIfam" id="TIGR00654">
    <property type="entry name" value="PhzF_family"/>
    <property type="match status" value="1"/>
</dbReference>
<dbReference type="InterPro" id="IPR003719">
    <property type="entry name" value="Phenazine_PhzF-like"/>
</dbReference>
<dbReference type="GO" id="GO:0016853">
    <property type="term" value="F:isomerase activity"/>
    <property type="evidence" value="ECO:0007669"/>
    <property type="project" value="TreeGrafter"/>
</dbReference>
<evidence type="ECO:0000256" key="1">
    <source>
        <dbReference type="ARBA" id="ARBA00008270"/>
    </source>
</evidence>
<dbReference type="Proteomes" id="UP000244523">
    <property type="component" value="Unassembled WGS sequence"/>
</dbReference>
<dbReference type="Pfam" id="PF02567">
    <property type="entry name" value="PhzC-PhzF"/>
    <property type="match status" value="1"/>
</dbReference>
<dbReference type="GO" id="GO:0005737">
    <property type="term" value="C:cytoplasm"/>
    <property type="evidence" value="ECO:0007669"/>
    <property type="project" value="TreeGrafter"/>
</dbReference>
<dbReference type="PANTHER" id="PTHR13774:SF32">
    <property type="entry name" value="ANTISENSE-ENHANCING SEQUENCE 1"/>
    <property type="match status" value="1"/>
</dbReference>
<organism evidence="2 3">
    <name type="scientific">Yoonia sediminilitoris</name>
    <dbReference type="NCBI Taxonomy" id="1286148"/>
    <lineage>
        <taxon>Bacteria</taxon>
        <taxon>Pseudomonadati</taxon>
        <taxon>Pseudomonadota</taxon>
        <taxon>Alphaproteobacteria</taxon>
        <taxon>Rhodobacterales</taxon>
        <taxon>Paracoccaceae</taxon>
        <taxon>Yoonia</taxon>
    </lineage>
</organism>
<proteinExistence type="inferred from homology"/>
<evidence type="ECO:0000313" key="2">
    <source>
        <dbReference type="EMBL" id="PUB19317.1"/>
    </source>
</evidence>
<sequence length="158" mass="17810">MTHFFVYDVFTDQPFEGNQLAVIPDATKLPEADLQRIAREFNFSETTFVFPPTNPAMTAKVRIFTPTMEIPFAGHPTIGTASALRDTGHEGDMVLELGIGPIPCTFAGNMASSPHRPRLNVWRSPNPHWSRAVWGFNPNSYRYPVTHLYWPAWGCRSC</sequence>
<dbReference type="OrthoDB" id="9788221at2"/>
<dbReference type="RefSeq" id="WP_108384957.1">
    <property type="nucleotide sequence ID" value="NZ_QBUD01000001.1"/>
</dbReference>
<dbReference type="PANTHER" id="PTHR13774">
    <property type="entry name" value="PHENAZINE BIOSYNTHESIS PROTEIN"/>
    <property type="match status" value="1"/>
</dbReference>
<gene>
    <name evidence="2" type="ORF">C8N45_101914</name>
</gene>
<comment type="caution">
    <text evidence="2">The sequence shown here is derived from an EMBL/GenBank/DDBJ whole genome shotgun (WGS) entry which is preliminary data.</text>
</comment>
<reference evidence="2 3" key="1">
    <citation type="submission" date="2018-04" db="EMBL/GenBank/DDBJ databases">
        <title>Genomic Encyclopedia of Archaeal and Bacterial Type Strains, Phase II (KMG-II): from individual species to whole genera.</title>
        <authorList>
            <person name="Goeker M."/>
        </authorList>
    </citation>
    <scope>NUCLEOTIDE SEQUENCE [LARGE SCALE GENOMIC DNA]</scope>
    <source>
        <strain evidence="2 3">DSM 29955</strain>
    </source>
</reference>